<reference evidence="3 4" key="1">
    <citation type="journal article" date="2013" name="Genome Announc.">
        <title>Draft Genome Sequence of Exiguobacterium pavilionensis Strain RW-2, with Wide Thermal, Salinity, and pH Tolerance, Isolated from Modern Freshwater Microbialites.</title>
        <authorList>
            <person name="White R.A.III."/>
            <person name="Grassa C.J."/>
            <person name="Suttle C.A."/>
        </authorList>
    </citation>
    <scope>NUCLEOTIDE SEQUENCE [LARGE SCALE GENOMIC DNA]</scope>
    <source>
        <strain evidence="3 4">RW-2</strain>
    </source>
</reference>
<dbReference type="InterPro" id="IPR038763">
    <property type="entry name" value="DHH_sf"/>
</dbReference>
<feature type="domain" description="DDH" evidence="1">
    <location>
        <begin position="22"/>
        <end position="157"/>
    </location>
</feature>
<gene>
    <name evidence="3" type="ORF">M467_13805</name>
</gene>
<dbReference type="Gene3D" id="3.10.310.30">
    <property type="match status" value="1"/>
</dbReference>
<evidence type="ECO:0000259" key="1">
    <source>
        <dbReference type="Pfam" id="PF01368"/>
    </source>
</evidence>
<feature type="domain" description="DHHA1" evidence="2">
    <location>
        <begin position="232"/>
        <end position="313"/>
    </location>
</feature>
<dbReference type="Gene3D" id="3.90.1640.10">
    <property type="entry name" value="inorganic pyrophosphatase (n-terminal core)"/>
    <property type="match status" value="1"/>
</dbReference>
<dbReference type="Proteomes" id="UP000016464">
    <property type="component" value="Unassembled WGS sequence"/>
</dbReference>
<dbReference type="PANTHER" id="PTHR47618">
    <property type="entry name" value="BIFUNCTIONAL OLIGORIBONUCLEASE AND PAP PHOSPHATASE NRNA"/>
    <property type="match status" value="1"/>
</dbReference>
<evidence type="ECO:0000313" key="3">
    <source>
        <dbReference type="EMBL" id="ERG68350.1"/>
    </source>
</evidence>
<organism evidence="3 4">
    <name type="scientific">Exiguobacterium chiriqhucha RW-2</name>
    <dbReference type="NCBI Taxonomy" id="1345023"/>
    <lineage>
        <taxon>Bacteria</taxon>
        <taxon>Bacillati</taxon>
        <taxon>Bacillota</taxon>
        <taxon>Bacilli</taxon>
        <taxon>Bacillales</taxon>
        <taxon>Bacillales Family XII. Incertae Sedis</taxon>
        <taxon>Exiguobacterium</taxon>
    </lineage>
</organism>
<name>U1N757_9BACL</name>
<keyword evidence="4" id="KW-1185">Reference proteome</keyword>
<dbReference type="InterPro" id="IPR003156">
    <property type="entry name" value="DHHA1_dom"/>
</dbReference>
<dbReference type="eggNOG" id="COG0618">
    <property type="taxonomic scope" value="Bacteria"/>
</dbReference>
<dbReference type="AlphaFoldDB" id="U1N757"/>
<proteinExistence type="predicted"/>
<dbReference type="EMBL" id="ATCL01000009">
    <property type="protein sequence ID" value="ERG68350.1"/>
    <property type="molecule type" value="Genomic_DNA"/>
</dbReference>
<protein>
    <submittedName>
        <fullName evidence="3">Oligoribonuclease</fullName>
    </submittedName>
</protein>
<evidence type="ECO:0000313" key="4">
    <source>
        <dbReference type="Proteomes" id="UP000016464"/>
    </source>
</evidence>
<accession>U1N757</accession>
<dbReference type="PANTHER" id="PTHR47618:SF1">
    <property type="entry name" value="BIFUNCTIONAL OLIGORIBONUCLEASE AND PAP PHOSPHATASE NRNA"/>
    <property type="match status" value="1"/>
</dbReference>
<dbReference type="GO" id="GO:0003676">
    <property type="term" value="F:nucleic acid binding"/>
    <property type="evidence" value="ECO:0007669"/>
    <property type="project" value="InterPro"/>
</dbReference>
<dbReference type="Pfam" id="PF02272">
    <property type="entry name" value="DHHA1"/>
    <property type="match status" value="1"/>
</dbReference>
<dbReference type="PATRIC" id="fig|1345023.5.peg.449"/>
<dbReference type="Pfam" id="PF01368">
    <property type="entry name" value="DHH"/>
    <property type="match status" value="1"/>
</dbReference>
<dbReference type="InterPro" id="IPR051319">
    <property type="entry name" value="Oligoribo/pAp-PDE_c-di-AMP_PDE"/>
</dbReference>
<evidence type="ECO:0000259" key="2">
    <source>
        <dbReference type="Pfam" id="PF02272"/>
    </source>
</evidence>
<dbReference type="InterPro" id="IPR001667">
    <property type="entry name" value="DDH_dom"/>
</dbReference>
<sequence length="323" mass="35826">MAMAHWPEAATILKLIEAADTIMIHRHVRPDPDALGSQLGLKRILEVAYPEKQVYVVGGIVRDLEFLGKMEHVEPEMYQEALVIVLDTANHERIDGPHALTGKTVVKIDHHPDEDAYATHQIVDTTVSSTSEMIAELAGIWGLELDEASAFLLFAGIVGDTGRFQFRNATPRTFEVAAELINHGIDTNRLYRQMYKTNLATLQLQGYVLQNVNVTDAGVGYVKIDADVLRTFHATPEAASLLVNSFSGLEGLKCWVMFVENKDEIRVRIRSKGPVINEVAKRYRGGGHPMAAGATIDKWEEMDEVITALDEVAAPFTFETEES</sequence>
<dbReference type="SUPFAM" id="SSF64182">
    <property type="entry name" value="DHH phosphoesterases"/>
    <property type="match status" value="1"/>
</dbReference>
<dbReference type="STRING" id="1385984.GCA_000702565_01036"/>
<comment type="caution">
    <text evidence="3">The sequence shown here is derived from an EMBL/GenBank/DDBJ whole genome shotgun (WGS) entry which is preliminary data.</text>
</comment>